<evidence type="ECO:0000313" key="2">
    <source>
        <dbReference type="EMBL" id="TPX61290.1"/>
    </source>
</evidence>
<dbReference type="STRING" id="109895.A0A507EDT1"/>
<keyword evidence="1" id="KW-0472">Membrane</keyword>
<dbReference type="Gene3D" id="1.20.120.1630">
    <property type="match status" value="1"/>
</dbReference>
<feature type="transmembrane region" description="Helical" evidence="1">
    <location>
        <begin position="109"/>
        <end position="131"/>
    </location>
</feature>
<keyword evidence="1" id="KW-0812">Transmembrane</keyword>
<dbReference type="PROSITE" id="PS50244">
    <property type="entry name" value="S5A_REDUCTASE"/>
    <property type="match status" value="1"/>
</dbReference>
<dbReference type="Pfam" id="PF06966">
    <property type="entry name" value="DUF1295"/>
    <property type="match status" value="1"/>
</dbReference>
<dbReference type="InterPro" id="IPR010721">
    <property type="entry name" value="UstE-like"/>
</dbReference>
<organism evidence="2 3">
    <name type="scientific">Powellomyces hirtus</name>
    <dbReference type="NCBI Taxonomy" id="109895"/>
    <lineage>
        <taxon>Eukaryota</taxon>
        <taxon>Fungi</taxon>
        <taxon>Fungi incertae sedis</taxon>
        <taxon>Chytridiomycota</taxon>
        <taxon>Chytridiomycota incertae sedis</taxon>
        <taxon>Chytridiomycetes</taxon>
        <taxon>Spizellomycetales</taxon>
        <taxon>Powellomycetaceae</taxon>
        <taxon>Powellomyces</taxon>
    </lineage>
</organism>
<dbReference type="AlphaFoldDB" id="A0A507EDT1"/>
<accession>A0A507EDT1</accession>
<name>A0A507EDT1_9FUNG</name>
<dbReference type="PANTHER" id="PTHR32251:SF17">
    <property type="entry name" value="STEROID 5-ALPHA REDUCTASE C-TERMINAL DOMAIN-CONTAINING PROTEIN"/>
    <property type="match status" value="1"/>
</dbReference>
<keyword evidence="1" id="KW-1133">Transmembrane helix</keyword>
<evidence type="ECO:0000313" key="3">
    <source>
        <dbReference type="Proteomes" id="UP000318582"/>
    </source>
</evidence>
<keyword evidence="3" id="KW-1185">Reference proteome</keyword>
<sequence>MTPVGDSLLTSLYIDIGIQALAFAVSAPLKTERFYDLSGSLDFLICTLVALLWRRAGTDRVADLAPRQIVVAVLVITWAVRLGGFLALRVAKTEDKRFEAYKQNPIKFAPVWFMQAVWIYLTAFAAFIVLANPSHSQASFGASDIIGVLIWVYGFTVEVTADVQKYTFKNAHPHEFIRTGIWRYSRYANYNGEISLWIGMFVLCARGLDESWQWVAIISPLFVAFLVVRVSGIRLSEKAAQERYGSRPDYQAYKARTSTFFLWPPKRDPSPTLAV</sequence>
<feature type="transmembrane region" description="Helical" evidence="1">
    <location>
        <begin position="69"/>
        <end position="88"/>
    </location>
</feature>
<gene>
    <name evidence="2" type="ORF">PhCBS80983_g01222</name>
</gene>
<dbReference type="PANTHER" id="PTHR32251">
    <property type="entry name" value="3-OXO-5-ALPHA-STEROID 4-DEHYDROGENASE"/>
    <property type="match status" value="1"/>
</dbReference>
<proteinExistence type="predicted"/>
<feature type="transmembrane region" description="Helical" evidence="1">
    <location>
        <begin position="137"/>
        <end position="156"/>
    </location>
</feature>
<feature type="transmembrane region" description="Helical" evidence="1">
    <location>
        <begin position="214"/>
        <end position="233"/>
    </location>
</feature>
<dbReference type="GO" id="GO:0016020">
    <property type="term" value="C:membrane"/>
    <property type="evidence" value="ECO:0007669"/>
    <property type="project" value="TreeGrafter"/>
</dbReference>
<evidence type="ECO:0000256" key="1">
    <source>
        <dbReference type="SAM" id="Phobius"/>
    </source>
</evidence>
<feature type="transmembrane region" description="Helical" evidence="1">
    <location>
        <begin position="12"/>
        <end position="29"/>
    </location>
</feature>
<protein>
    <submittedName>
        <fullName evidence="2">Uncharacterized protein</fullName>
    </submittedName>
</protein>
<dbReference type="EMBL" id="QEAQ01000008">
    <property type="protein sequence ID" value="TPX61290.1"/>
    <property type="molecule type" value="Genomic_DNA"/>
</dbReference>
<feature type="transmembrane region" description="Helical" evidence="1">
    <location>
        <begin position="187"/>
        <end position="208"/>
    </location>
</feature>
<reference evidence="2 3" key="1">
    <citation type="journal article" date="2019" name="Sci. Rep.">
        <title>Comparative genomics of chytrid fungi reveal insights into the obligate biotrophic and pathogenic lifestyle of Synchytrium endobioticum.</title>
        <authorList>
            <person name="van de Vossenberg B.T.L.H."/>
            <person name="Warris S."/>
            <person name="Nguyen H.D.T."/>
            <person name="van Gent-Pelzer M.P.E."/>
            <person name="Joly D.L."/>
            <person name="van de Geest H.C."/>
            <person name="Bonants P.J.M."/>
            <person name="Smith D.S."/>
            <person name="Levesque C.A."/>
            <person name="van der Lee T.A.J."/>
        </authorList>
    </citation>
    <scope>NUCLEOTIDE SEQUENCE [LARGE SCALE GENOMIC DNA]</scope>
    <source>
        <strain evidence="2 3">CBS 809.83</strain>
    </source>
</reference>
<dbReference type="Proteomes" id="UP000318582">
    <property type="component" value="Unassembled WGS sequence"/>
</dbReference>
<comment type="caution">
    <text evidence="2">The sequence shown here is derived from an EMBL/GenBank/DDBJ whole genome shotgun (WGS) entry which is preliminary data.</text>
</comment>